<dbReference type="GO" id="GO:0004802">
    <property type="term" value="F:transketolase activity"/>
    <property type="evidence" value="ECO:0007669"/>
    <property type="project" value="UniProtKB-EC"/>
</dbReference>
<dbReference type="PANTHER" id="PTHR47514:SF1">
    <property type="entry name" value="TRANSKETOLASE N-TERMINAL SECTION-RELATED"/>
    <property type="match status" value="1"/>
</dbReference>
<dbReference type="Pfam" id="PF00456">
    <property type="entry name" value="Transketolase_N"/>
    <property type="match status" value="1"/>
</dbReference>
<keyword evidence="4" id="KW-0479">Metal-binding</keyword>
<comment type="similarity">
    <text evidence="2">Belongs to the transketolase family.</text>
</comment>
<comment type="caution">
    <text evidence="8">The sequence shown here is derived from an EMBL/GenBank/DDBJ whole genome shotgun (WGS) entry which is preliminary data.</text>
</comment>
<evidence type="ECO:0000313" key="8">
    <source>
        <dbReference type="EMBL" id="MBP2070902.1"/>
    </source>
</evidence>
<evidence type="ECO:0000256" key="4">
    <source>
        <dbReference type="ARBA" id="ARBA00022723"/>
    </source>
</evidence>
<dbReference type="EMBL" id="JAGGLT010000003">
    <property type="protein sequence ID" value="MBP2070902.1"/>
    <property type="molecule type" value="Genomic_DNA"/>
</dbReference>
<dbReference type="PANTHER" id="PTHR47514">
    <property type="entry name" value="TRANSKETOLASE N-TERMINAL SECTION-RELATED"/>
    <property type="match status" value="1"/>
</dbReference>
<keyword evidence="9" id="KW-1185">Reference proteome</keyword>
<evidence type="ECO:0000256" key="1">
    <source>
        <dbReference type="ARBA" id="ARBA00001964"/>
    </source>
</evidence>
<keyword evidence="6" id="KW-0472">Membrane</keyword>
<keyword evidence="6" id="KW-1133">Transmembrane helix</keyword>
<dbReference type="RefSeq" id="WP_209452874.1">
    <property type="nucleotide sequence ID" value="NZ_JAGGLT010000003.1"/>
</dbReference>
<feature type="domain" description="Transketolase N-terminal" evidence="7">
    <location>
        <begin position="11"/>
        <end position="261"/>
    </location>
</feature>
<name>A0ABS4NB67_9THEO</name>
<dbReference type="CDD" id="cd02012">
    <property type="entry name" value="TPP_TK"/>
    <property type="match status" value="1"/>
</dbReference>
<keyword evidence="5" id="KW-0786">Thiamine pyrophosphate</keyword>
<reference evidence="8" key="1">
    <citation type="submission" date="2021-03" db="EMBL/GenBank/DDBJ databases">
        <title>Genomic Encyclopedia of Type Strains, Phase IV (KMG-IV): sequencing the most valuable type-strain genomes for metagenomic binning, comparative biology and taxonomic classification.</title>
        <authorList>
            <person name="Goeker M."/>
        </authorList>
    </citation>
    <scope>NUCLEOTIDE SEQUENCE</scope>
    <source>
        <strain evidence="8">DSM 101588</strain>
    </source>
</reference>
<evidence type="ECO:0000256" key="3">
    <source>
        <dbReference type="ARBA" id="ARBA00022679"/>
    </source>
</evidence>
<dbReference type="PROSITE" id="PS00801">
    <property type="entry name" value="TRANSKETOLASE_1"/>
    <property type="match status" value="1"/>
</dbReference>
<dbReference type="Gene3D" id="3.40.50.970">
    <property type="match status" value="1"/>
</dbReference>
<evidence type="ECO:0000256" key="2">
    <source>
        <dbReference type="ARBA" id="ARBA00007131"/>
    </source>
</evidence>
<comment type="cofactor">
    <cofactor evidence="1">
        <name>thiamine diphosphate</name>
        <dbReference type="ChEBI" id="CHEBI:58937"/>
    </cofactor>
</comment>
<proteinExistence type="inferred from homology"/>
<dbReference type="InterPro" id="IPR049557">
    <property type="entry name" value="Transketolase_CS"/>
</dbReference>
<protein>
    <submittedName>
        <fullName evidence="8">Transketolase</fullName>
        <ecNumber evidence="8">2.2.1.1</ecNumber>
    </submittedName>
</protein>
<dbReference type="EC" id="2.2.1.1" evidence="8"/>
<organism evidence="8 9">
    <name type="scientific">Thermoanaerobacterium butyriciformans</name>
    <dbReference type="NCBI Taxonomy" id="1702242"/>
    <lineage>
        <taxon>Bacteria</taxon>
        <taxon>Bacillati</taxon>
        <taxon>Bacillota</taxon>
        <taxon>Clostridia</taxon>
        <taxon>Thermoanaerobacterales</taxon>
        <taxon>Thermoanaerobacteraceae</taxon>
        <taxon>Thermoanaerobacterium</taxon>
    </lineage>
</organism>
<evidence type="ECO:0000256" key="5">
    <source>
        <dbReference type="ARBA" id="ARBA00023052"/>
    </source>
</evidence>
<dbReference type="InterPro" id="IPR005474">
    <property type="entry name" value="Transketolase_N"/>
</dbReference>
<evidence type="ECO:0000256" key="6">
    <source>
        <dbReference type="SAM" id="Phobius"/>
    </source>
</evidence>
<evidence type="ECO:0000259" key="7">
    <source>
        <dbReference type="Pfam" id="PF00456"/>
    </source>
</evidence>
<dbReference type="SUPFAM" id="SSF52518">
    <property type="entry name" value="Thiamin diphosphate-binding fold (THDP-binding)"/>
    <property type="match status" value="1"/>
</dbReference>
<dbReference type="Proteomes" id="UP001166402">
    <property type="component" value="Unassembled WGS sequence"/>
</dbReference>
<evidence type="ECO:0000313" key="9">
    <source>
        <dbReference type="Proteomes" id="UP001166402"/>
    </source>
</evidence>
<accession>A0ABS4NB67</accession>
<sequence>MEKNKVNYLKRIAINIRKDSLNVLRLAGSGHIGGSLSAVEIMVYLYFYKMNVDPTDPYKNDRDIFILSKGHASIGYYCVLARKGFMAYDELKTYRKINSRLQGHPHIDDVPGIECSSGSLGQGLSFGIGIALGYKKKGFSSSVYVMVGDGELEEGQIWEALILQSYLKLDNLIIIIDNNKLQLDDFTENITGINNLKKKFESFDFNVFEIDGNDFESIDKAFSNLRNDKPNIIIANTVKGKGISFMENKIEWHSKKIDDEVYKKAVEELNSQGESLNE</sequence>
<gene>
    <name evidence="8" type="ORF">J2Z80_000402</name>
</gene>
<dbReference type="InterPro" id="IPR029061">
    <property type="entry name" value="THDP-binding"/>
</dbReference>
<keyword evidence="6" id="KW-0812">Transmembrane</keyword>
<feature type="transmembrane region" description="Helical" evidence="6">
    <location>
        <begin position="21"/>
        <end position="47"/>
    </location>
</feature>
<keyword evidence="3 8" id="KW-0808">Transferase</keyword>